<proteinExistence type="predicted"/>
<evidence type="ECO:0000256" key="1">
    <source>
        <dbReference type="SAM" id="MobiDB-lite"/>
    </source>
</evidence>
<accession>A0A8T3A2W7</accession>
<comment type="caution">
    <text evidence="2">The sequence shown here is derived from an EMBL/GenBank/DDBJ whole genome shotgun (WGS) entry which is preliminary data.</text>
</comment>
<dbReference type="Proteomes" id="UP000829196">
    <property type="component" value="Unassembled WGS sequence"/>
</dbReference>
<keyword evidence="3" id="KW-1185">Reference proteome</keyword>
<dbReference type="AlphaFoldDB" id="A0A8T3A2W7"/>
<sequence>MGRPAWLEVSGSLRAEEDGSRGLRLVLDREGEGSLPTGAREFGPSGCEWRGDRRRGPNE</sequence>
<gene>
    <name evidence="2" type="ORF">KFK09_028273</name>
</gene>
<evidence type="ECO:0000313" key="3">
    <source>
        <dbReference type="Proteomes" id="UP000829196"/>
    </source>
</evidence>
<feature type="compositionally biased region" description="Basic and acidic residues" evidence="1">
    <location>
        <begin position="49"/>
        <end position="59"/>
    </location>
</feature>
<name>A0A8T3A2W7_DENNO</name>
<dbReference type="EMBL" id="JAGYWB010000019">
    <property type="protein sequence ID" value="KAI0488442.1"/>
    <property type="molecule type" value="Genomic_DNA"/>
</dbReference>
<evidence type="ECO:0000313" key="2">
    <source>
        <dbReference type="EMBL" id="KAI0488442.1"/>
    </source>
</evidence>
<reference evidence="2" key="1">
    <citation type="journal article" date="2022" name="Front. Genet.">
        <title>Chromosome-Scale Assembly of the Dendrobium nobile Genome Provides Insights Into the Molecular Mechanism of the Biosynthesis of the Medicinal Active Ingredient of Dendrobium.</title>
        <authorList>
            <person name="Xu Q."/>
            <person name="Niu S.-C."/>
            <person name="Li K.-L."/>
            <person name="Zheng P.-J."/>
            <person name="Zhang X.-J."/>
            <person name="Jia Y."/>
            <person name="Liu Y."/>
            <person name="Niu Y.-X."/>
            <person name="Yu L.-H."/>
            <person name="Chen D.-F."/>
            <person name="Zhang G.-Q."/>
        </authorList>
    </citation>
    <scope>NUCLEOTIDE SEQUENCE</scope>
    <source>
        <tissue evidence="2">Leaf</tissue>
    </source>
</reference>
<organism evidence="2 3">
    <name type="scientific">Dendrobium nobile</name>
    <name type="common">Orchid</name>
    <dbReference type="NCBI Taxonomy" id="94219"/>
    <lineage>
        <taxon>Eukaryota</taxon>
        <taxon>Viridiplantae</taxon>
        <taxon>Streptophyta</taxon>
        <taxon>Embryophyta</taxon>
        <taxon>Tracheophyta</taxon>
        <taxon>Spermatophyta</taxon>
        <taxon>Magnoliopsida</taxon>
        <taxon>Liliopsida</taxon>
        <taxon>Asparagales</taxon>
        <taxon>Orchidaceae</taxon>
        <taxon>Epidendroideae</taxon>
        <taxon>Malaxideae</taxon>
        <taxon>Dendrobiinae</taxon>
        <taxon>Dendrobium</taxon>
    </lineage>
</organism>
<feature type="region of interest" description="Disordered" evidence="1">
    <location>
        <begin position="32"/>
        <end position="59"/>
    </location>
</feature>
<protein>
    <submittedName>
        <fullName evidence="2">Uncharacterized protein</fullName>
    </submittedName>
</protein>